<dbReference type="RefSeq" id="XP_043153043.1">
    <property type="nucleotide sequence ID" value="XM_043297108.1"/>
</dbReference>
<dbReference type="EMBL" id="BHVY01000001">
    <property type="protein sequence ID" value="GIJ82296.1"/>
    <property type="molecule type" value="Genomic_DNA"/>
</dbReference>
<reference evidence="2 3" key="1">
    <citation type="submission" date="2018-10" db="EMBL/GenBank/DDBJ databases">
        <title>Pan-genome distribution and transcriptional activeness of fungal secondary metabolism genes in Aspergillus section Fumigati.</title>
        <authorList>
            <person name="Takahashi H."/>
            <person name="Umemura M."/>
            <person name="Ninomiya A."/>
            <person name="Kusuya Y."/>
            <person name="Urayama S."/>
            <person name="Shimizu M."/>
            <person name="Watanabe A."/>
            <person name="Kamei K."/>
            <person name="Yaguchi T."/>
            <person name="Hagiwara D."/>
        </authorList>
    </citation>
    <scope>NUCLEOTIDE SEQUENCE [LARGE SCALE GENOMIC DNA]</scope>
    <source>
        <strain evidence="2 3">IFM 55266</strain>
    </source>
</reference>
<evidence type="ECO:0000313" key="3">
    <source>
        <dbReference type="Proteomes" id="UP001043456"/>
    </source>
</evidence>
<name>A0A9P3B6V9_9EURO</name>
<dbReference type="OrthoDB" id="5421971at2759"/>
<comment type="caution">
    <text evidence="2">The sequence shown here is derived from an EMBL/GenBank/DDBJ whole genome shotgun (WGS) entry which is preliminary data.</text>
</comment>
<evidence type="ECO:0000256" key="1">
    <source>
        <dbReference type="SAM" id="MobiDB-lite"/>
    </source>
</evidence>
<sequence length="489" mass="53503">MMRTRDPRVRQTINQISHNLESANETAQEGLYTFSHHYILPCLSSIGNCVQACTAPCLPSRDDHLRRRRRGRAEASFDFYDDWDNDDSNDSLLGWGTDELDRLLAGSGLTRGGAEQPRRQRKMSYGTRGTRRKSSVLVPDNRNDPTVIPSSSFLGFLERFPWRLGARGLKYRPSAADLQEHPTGLRRHAPEDEPLMESAEETEEHDSSNKNGRYRSATQTSRETATSLSSRGDLIPSDEEEDAVPLDDEFALAWVSRRGTGLDSDDQLSDKVAGIKRSMSGTFSFGTSASRESKKKKSRLRESRSPNKENSRDNGEASLVHLRKEEEQAELEEERDVARKRAAARRLAASRGLDPSKDKPSLPSYPQSAPGVSDVPSTSPDHTLVESNEARTLSPTRGGVSRRESDWRPRTNSSQTEPFPPLPSSLSAAGAFEDLSTSPRTPAEVLSSALGAAGQLNSSHNHGGDPSHGQGGEDPSLAAGTARPASAGS</sequence>
<feature type="region of interest" description="Disordered" evidence="1">
    <location>
        <begin position="107"/>
        <end position="143"/>
    </location>
</feature>
<dbReference type="GeneID" id="66999415"/>
<organism evidence="2 3">
    <name type="scientific">Aspergillus pseudoviridinutans</name>
    <dbReference type="NCBI Taxonomy" id="1517512"/>
    <lineage>
        <taxon>Eukaryota</taxon>
        <taxon>Fungi</taxon>
        <taxon>Dikarya</taxon>
        <taxon>Ascomycota</taxon>
        <taxon>Pezizomycotina</taxon>
        <taxon>Eurotiomycetes</taxon>
        <taxon>Eurotiomycetidae</taxon>
        <taxon>Eurotiales</taxon>
        <taxon>Aspergillaceae</taxon>
        <taxon>Aspergillus</taxon>
        <taxon>Aspergillus subgen. Fumigati</taxon>
    </lineage>
</organism>
<evidence type="ECO:0000313" key="2">
    <source>
        <dbReference type="EMBL" id="GIJ82296.1"/>
    </source>
</evidence>
<proteinExistence type="predicted"/>
<feature type="compositionally biased region" description="Polar residues" evidence="1">
    <location>
        <begin position="216"/>
        <end position="230"/>
    </location>
</feature>
<protein>
    <submittedName>
        <fullName evidence="2">Uncharacterized protein</fullName>
    </submittedName>
</protein>
<dbReference type="AlphaFoldDB" id="A0A9P3B6V9"/>
<feature type="compositionally biased region" description="Basic and acidic residues" evidence="1">
    <location>
        <begin position="300"/>
        <end position="315"/>
    </location>
</feature>
<keyword evidence="3" id="KW-1185">Reference proteome</keyword>
<feature type="compositionally biased region" description="Acidic residues" evidence="1">
    <location>
        <begin position="192"/>
        <end position="204"/>
    </location>
</feature>
<gene>
    <name evidence="2" type="ORF">Asppvi_000802</name>
</gene>
<dbReference type="Proteomes" id="UP001043456">
    <property type="component" value="Unassembled WGS sequence"/>
</dbReference>
<feature type="region of interest" description="Disordered" evidence="1">
    <location>
        <begin position="175"/>
        <end position="244"/>
    </location>
</feature>
<accession>A0A9P3B6V9</accession>
<feature type="region of interest" description="Disordered" evidence="1">
    <location>
        <begin position="277"/>
        <end position="489"/>
    </location>
</feature>